<dbReference type="PANTHER" id="PTHR10357">
    <property type="entry name" value="ALPHA-AMYLASE FAMILY MEMBER"/>
    <property type="match status" value="1"/>
</dbReference>
<proteinExistence type="predicted"/>
<sequence length="707" mass="76899">MRRIRILCGLAAVAALVAATPAPIATRTGDAELAQDSLRADLSGVPFYMAMIDRFANGNAGNDRGGLDAGDRLQHGFDPADKHFFHGGDLAGLSGKLDYLTGLGVKALWINPPFRNRWVVDAGGGTAFAAYHGYAITDFTDFDPHFGTKQEMRALVDRAHARGIKVFFDITAHYTADVIGFDGAHPYRTLTESPYRDADGKPFDIAAMAGRQDFPKLSVEKSFPYVPKFHDEASAQRKKPEWLNDRTLYHNRGDASDFAGEQLLFADFFGLDDLMTEHPRVVEGMRRIYTDWIDSMDIDGYRVDTVKHVNTEFWQAFAPAVKAHANARGKHDFFIFGEDLTGDPTHTSHYTTAGRMQSVLDFPFQGAASQFVAGKGASLLAQALDADDLYTDADSNAYSLNTFLSNHDTGRLAWMLRRDRPGISDQELLDRLRLGNALLYLWRGNPIVYYGDEQGFTGTGGDADARQDMFPTKVAEHLGQAQVGTASTPARDNFDTTHPLYQQLSSLSAYKAANPVWKRGNQVMRHADADVVAYSRIDSVTGHEYLVTANSATEARTVDVTVSAADFAFRQDFPSTGTGPTSGANGTVKVTVPPLSVSVFRSDKPVPVAQAAPKPKLSLLAPAKDGRTGLLAEVLEVPRAQATFAARVAGQTNWTILGTDDAGPYRVYADLGKLPGATAGARVELRVVVRDSTGRIGTDGTFTQAPK</sequence>
<dbReference type="InterPro" id="IPR017853">
    <property type="entry name" value="GH"/>
</dbReference>
<reference evidence="4" key="1">
    <citation type="journal article" date="2019" name="Int. J. Syst. Evol. Microbiol.">
        <title>The Global Catalogue of Microorganisms (GCM) 10K type strain sequencing project: providing services to taxonomists for standard genome sequencing and annotation.</title>
        <authorList>
            <consortium name="The Broad Institute Genomics Platform"/>
            <consortium name="The Broad Institute Genome Sequencing Center for Infectious Disease"/>
            <person name="Wu L."/>
            <person name="Ma J."/>
        </authorList>
    </citation>
    <scope>NUCLEOTIDE SEQUENCE [LARGE SCALE GENOMIC DNA]</scope>
    <source>
        <strain evidence="4">JCM 17342</strain>
    </source>
</reference>
<dbReference type="Pfam" id="PF00128">
    <property type="entry name" value="Alpha-amylase"/>
    <property type="match status" value="1"/>
</dbReference>
<evidence type="ECO:0000313" key="4">
    <source>
        <dbReference type="Proteomes" id="UP001501747"/>
    </source>
</evidence>
<dbReference type="RefSeq" id="WP_344882647.1">
    <property type="nucleotide sequence ID" value="NZ_BAABAL010000019.1"/>
</dbReference>
<dbReference type="EMBL" id="BAABAL010000019">
    <property type="protein sequence ID" value="GAA4028696.1"/>
    <property type="molecule type" value="Genomic_DNA"/>
</dbReference>
<dbReference type="InterPro" id="IPR013780">
    <property type="entry name" value="Glyco_hydro_b"/>
</dbReference>
<evidence type="ECO:0000256" key="1">
    <source>
        <dbReference type="SAM" id="SignalP"/>
    </source>
</evidence>
<keyword evidence="4" id="KW-1185">Reference proteome</keyword>
<evidence type="ECO:0000259" key="2">
    <source>
        <dbReference type="SMART" id="SM00642"/>
    </source>
</evidence>
<feature type="signal peptide" evidence="1">
    <location>
        <begin position="1"/>
        <end position="24"/>
    </location>
</feature>
<dbReference type="CDD" id="cd11339">
    <property type="entry name" value="AmyAc_bac_CMD_like_2"/>
    <property type="match status" value="1"/>
</dbReference>
<feature type="chain" id="PRO_5046494014" description="Glycosyl hydrolase family 13 catalytic domain-containing protein" evidence="1">
    <location>
        <begin position="25"/>
        <end position="707"/>
    </location>
</feature>
<comment type="caution">
    <text evidence="3">The sequence shown here is derived from an EMBL/GenBank/DDBJ whole genome shotgun (WGS) entry which is preliminary data.</text>
</comment>
<organism evidence="3 4">
    <name type="scientific">Allokutzneria multivorans</name>
    <dbReference type="NCBI Taxonomy" id="1142134"/>
    <lineage>
        <taxon>Bacteria</taxon>
        <taxon>Bacillati</taxon>
        <taxon>Actinomycetota</taxon>
        <taxon>Actinomycetes</taxon>
        <taxon>Pseudonocardiales</taxon>
        <taxon>Pseudonocardiaceae</taxon>
        <taxon>Allokutzneria</taxon>
    </lineage>
</organism>
<dbReference type="PANTHER" id="PTHR10357:SF209">
    <property type="entry name" value="PERIPLASMIC ALPHA-AMYLASE"/>
    <property type="match status" value="1"/>
</dbReference>
<dbReference type="SUPFAM" id="SSF51445">
    <property type="entry name" value="(Trans)glycosidases"/>
    <property type="match status" value="1"/>
</dbReference>
<protein>
    <recommendedName>
        <fullName evidence="2">Glycosyl hydrolase family 13 catalytic domain-containing protein</fullName>
    </recommendedName>
</protein>
<keyword evidence="1" id="KW-0732">Signal</keyword>
<evidence type="ECO:0000313" key="3">
    <source>
        <dbReference type="EMBL" id="GAA4028696.1"/>
    </source>
</evidence>
<dbReference type="InterPro" id="IPR006047">
    <property type="entry name" value="GH13_cat_dom"/>
</dbReference>
<dbReference type="Proteomes" id="UP001501747">
    <property type="component" value="Unassembled WGS sequence"/>
</dbReference>
<dbReference type="SMART" id="SM00642">
    <property type="entry name" value="Aamy"/>
    <property type="match status" value="1"/>
</dbReference>
<accession>A0ABP7TMY8</accession>
<dbReference type="Gene3D" id="2.60.40.1180">
    <property type="entry name" value="Golgi alpha-mannosidase II"/>
    <property type="match status" value="1"/>
</dbReference>
<dbReference type="Gene3D" id="3.20.20.80">
    <property type="entry name" value="Glycosidases"/>
    <property type="match status" value="1"/>
</dbReference>
<feature type="domain" description="Glycosyl hydrolase family 13 catalytic" evidence="2">
    <location>
        <begin position="49"/>
        <end position="511"/>
    </location>
</feature>
<gene>
    <name evidence="3" type="ORF">GCM10022247_62170</name>
</gene>
<name>A0ABP7TMY8_9PSEU</name>